<dbReference type="InterPro" id="IPR013783">
    <property type="entry name" value="Ig-like_fold"/>
</dbReference>
<feature type="domain" description="Secretion system C-terminal sorting" evidence="2">
    <location>
        <begin position="1586"/>
        <end position="1650"/>
    </location>
</feature>
<keyword evidence="4" id="KW-1185">Reference proteome</keyword>
<organism evidence="3 4">
    <name type="scientific">Adhaeribacter pallidiroseus</name>
    <dbReference type="NCBI Taxonomy" id="2072847"/>
    <lineage>
        <taxon>Bacteria</taxon>
        <taxon>Pseudomonadati</taxon>
        <taxon>Bacteroidota</taxon>
        <taxon>Cytophagia</taxon>
        <taxon>Cytophagales</taxon>
        <taxon>Hymenobacteraceae</taxon>
        <taxon>Adhaeribacter</taxon>
    </lineage>
</organism>
<feature type="domain" description="DUF11" evidence="1">
    <location>
        <begin position="685"/>
        <end position="784"/>
    </location>
</feature>
<dbReference type="EMBL" id="QASA01000001">
    <property type="protein sequence ID" value="RDC64193.1"/>
    <property type="molecule type" value="Genomic_DNA"/>
</dbReference>
<feature type="domain" description="DUF11" evidence="1">
    <location>
        <begin position="285"/>
        <end position="400"/>
    </location>
</feature>
<feature type="domain" description="DUF11" evidence="1">
    <location>
        <begin position="916"/>
        <end position="1024"/>
    </location>
</feature>
<feature type="domain" description="DUF11" evidence="1">
    <location>
        <begin position="534"/>
        <end position="654"/>
    </location>
</feature>
<feature type="domain" description="DUF11" evidence="1">
    <location>
        <begin position="165"/>
        <end position="278"/>
    </location>
</feature>
<accession>A0A369QGY9</accession>
<dbReference type="InterPro" id="IPR047589">
    <property type="entry name" value="DUF11_rpt"/>
</dbReference>
<dbReference type="NCBIfam" id="TIGR01451">
    <property type="entry name" value="B_ant_repeat"/>
    <property type="match status" value="6"/>
</dbReference>
<dbReference type="InterPro" id="IPR001434">
    <property type="entry name" value="OmcB-like_DUF11"/>
</dbReference>
<evidence type="ECO:0000259" key="1">
    <source>
        <dbReference type="Pfam" id="PF01345"/>
    </source>
</evidence>
<dbReference type="Gene3D" id="2.60.40.1170">
    <property type="entry name" value="Mu homology domain, subdomain B"/>
    <property type="match status" value="2"/>
</dbReference>
<evidence type="ECO:0000313" key="3">
    <source>
        <dbReference type="EMBL" id="RDC64193.1"/>
    </source>
</evidence>
<proteinExistence type="predicted"/>
<dbReference type="PANTHER" id="PTHR34819:SF3">
    <property type="entry name" value="CELL SURFACE PROTEIN"/>
    <property type="match status" value="1"/>
</dbReference>
<evidence type="ECO:0000313" key="4">
    <source>
        <dbReference type="Proteomes" id="UP000253919"/>
    </source>
</evidence>
<dbReference type="InterPro" id="IPR026444">
    <property type="entry name" value="Secre_tail"/>
</dbReference>
<dbReference type="Pfam" id="PF01345">
    <property type="entry name" value="DUF11"/>
    <property type="match status" value="8"/>
</dbReference>
<gene>
    <name evidence="3" type="ORF">AHMF7616_02805</name>
</gene>
<name>A0A369QGY9_9BACT</name>
<comment type="caution">
    <text evidence="3">The sequence shown here is derived from an EMBL/GenBank/DDBJ whole genome shotgun (WGS) entry which is preliminary data.</text>
</comment>
<feature type="domain" description="DUF11" evidence="1">
    <location>
        <begin position="407"/>
        <end position="523"/>
    </location>
</feature>
<feature type="domain" description="DUF11" evidence="1">
    <location>
        <begin position="793"/>
        <end position="908"/>
    </location>
</feature>
<dbReference type="PANTHER" id="PTHR34819">
    <property type="entry name" value="LARGE CYSTEINE-RICH PERIPLASMIC PROTEIN OMCB"/>
    <property type="match status" value="1"/>
</dbReference>
<feature type="domain" description="DUF11" evidence="1">
    <location>
        <begin position="46"/>
        <end position="158"/>
    </location>
</feature>
<dbReference type="InterPro" id="IPR051172">
    <property type="entry name" value="Chlamydia_OmcB"/>
</dbReference>
<dbReference type="Pfam" id="PF18962">
    <property type="entry name" value="Por_Secre_tail"/>
    <property type="match status" value="1"/>
</dbReference>
<dbReference type="Gene3D" id="2.60.40.10">
    <property type="entry name" value="Immunoglobulins"/>
    <property type="match status" value="4"/>
</dbReference>
<dbReference type="NCBIfam" id="TIGR04183">
    <property type="entry name" value="Por_Secre_tail"/>
    <property type="match status" value="1"/>
</dbReference>
<sequence>MHNWGSTTTTATNYNAGDLKTINTWTYGYINSLDQSGTFTYDCSADVGVTQTVSTGAYTIGKALTYTVTVTNNGPLPATNVTVTDRLDPAKFGEITSSDAAYTSSTGVWAVGSLAVGASRTLNITAKPLATGPVTTTATQTHTEADNNTTNNSAPVTITVVPSADIEVKNTVPQTVYNNGDLFSYTVTAKNLGPNAATGVVVTDKLPTGITLVTTPAGYDATSGNWTVGTLAVGETKTITLPVKASLAGSYTTTATLGSRTAYELDENASNNTSSNTITVNSAADVEVTNVVSNTVTNQNGTITYTIKATNKGPNSATNAVVTGPIPAGVNFTNYSTTIGTASTVNSNLVWNVGTILTNATQTLTITATPTATGTFTFTATQNHSEGDSDNTNNSASQTITVAPTADVQVTNSIQSPKATYANGDVVTYLVTVTNNGPSTATNVLVEDQLPAASFDNITFNPAAGTSYNAASGQWTVGTLANGASATLSLTGTIKQSAVITTTATQIHTEYDNVNGNNKASNSIQAGTGVITADINVSTSSNATTYYTGNPVTYTVRTTNEGPDAATNVKIYAPMPAGMTLVSGSPKIGSYDVNTKIWTIPSLANGAYTELTLIGTPNRDDNVSGDKTYSFTAERTAATPDQFDGDASDNASTTPITVKKRADISTNITVSGANPDGNFYRGITEAFFEFVVTNNGPDIITNLEGSDTRTGTITFTAQPVAEAGTSYNNATGVWIVGTLLPGESKKLTVRGIPNRSGRLFLGGSITDKSTYPYDNIPENNTARAFLNVVPVVDLAVTNTVSTPTFQNGDNVTFTVTVQNKETEVATNVIIEDILPQGLNFVSATTSAGTYDRTTGTWTLGTDLLPGIANTQTLTLTVKPQAAATYSTTAKATAAQYDKNNINNSQTAQTTGNATADVALSSSIATGPYYIGGQYLVTITATNNGPDAATGVVIGSVVSPGLRLVTGSGVPAPGTTIDPATGRWLIGNLPVNQSKNLTLLVEPTASGSLNNVGYKLAENEFDPNGGTTSSGNNSTVIVLNVSDRPTTYQVLLSGRHYFYFTTGQHIAVANDPDGSIQSATFVGGTRNNVSTSLPTGIRLEPNGELEVTNQYDLQPGVYKLIIETVDAGGGISLNEITYVISDDWDNDGIADDVDLDDNNDGVITEPGATNPTGDADNDGIYNYLDRDFNHPIYGAFRDQNGDGIHDGFDLDLDGLIRGFDVDIDGDGITNVIEAYGGVIPTNINYNPQTGTIGGPVNEFGIPLAILRSGTNNQSILPALDSDKDGRRDYEDIDSDNDGILDAIEAQATSNFINKSLTDADRDGLDDRYDLTCGCGSNGVTIIPINTDNQDKPDYLDLDSDNDLSADYIEAYDDNLDGTVIDDLKLRALNFESNNNNIAYYTTTDDNRNNIPNWLELNNTSQYPQFLTYVTPPGATYYYDRNQDGLVDLFDPSAGGRRSFLQTNSTTNEYVFRSAGNVVLLPVTLVTFAATAQPNGNQLNWSTASEKSNAYFIIERSQDGKIFEAIGEVKGHGNSNQLVQYTFLDKQAPGNVTYYRLKQVDTNSKFAYSHIIAVQRGIRNLIVPTAKLYPNPATAVTNLDLAELPAQEFTVTIINITGKIVKQTSGKGSNRVPLDISHLATGKYIIQIKGTNYFQNLNFIKN</sequence>
<dbReference type="Proteomes" id="UP000253919">
    <property type="component" value="Unassembled WGS sequence"/>
</dbReference>
<protein>
    <submittedName>
        <fullName evidence="3">Glycoprotein gp2</fullName>
    </submittedName>
</protein>
<reference evidence="3 4" key="1">
    <citation type="submission" date="2018-04" db="EMBL/GenBank/DDBJ databases">
        <title>Adhaeribacter sp. HMF7616 genome sequencing and assembly.</title>
        <authorList>
            <person name="Kang H."/>
            <person name="Kang J."/>
            <person name="Cha I."/>
            <person name="Kim H."/>
            <person name="Joh K."/>
        </authorList>
    </citation>
    <scope>NUCLEOTIDE SEQUENCE [LARGE SCALE GENOMIC DNA]</scope>
    <source>
        <strain evidence="3 4">HMF7616</strain>
    </source>
</reference>
<evidence type="ECO:0000259" key="2">
    <source>
        <dbReference type="Pfam" id="PF18962"/>
    </source>
</evidence>